<dbReference type="AlphaFoldDB" id="A0A7S2SME7"/>
<evidence type="ECO:0000256" key="1">
    <source>
        <dbReference type="SAM" id="Coils"/>
    </source>
</evidence>
<dbReference type="EMBL" id="HBHK01024942">
    <property type="protein sequence ID" value="CAD9704330.1"/>
    <property type="molecule type" value="Transcribed_RNA"/>
</dbReference>
<sequence>MANRLAVDLRPNPFACRGRQFCLRVPVMSQTEELLKKRNVWKRMLGETFDDVREENESRRGIIIHEAEQKTKDEELDLQDRVRDLEQRKATLKLLLQQVLLDQKAKQEGKEQPVNADVGEEDKRRKKRKLNDTADESKVESAPA</sequence>
<feature type="region of interest" description="Disordered" evidence="2">
    <location>
        <begin position="105"/>
        <end position="144"/>
    </location>
</feature>
<name>A0A7S2SME7_9STRA</name>
<reference evidence="3" key="1">
    <citation type="submission" date="2021-01" db="EMBL/GenBank/DDBJ databases">
        <authorList>
            <person name="Corre E."/>
            <person name="Pelletier E."/>
            <person name="Niang G."/>
            <person name="Scheremetjew M."/>
            <person name="Finn R."/>
            <person name="Kale V."/>
            <person name="Holt S."/>
            <person name="Cochrane G."/>
            <person name="Meng A."/>
            <person name="Brown T."/>
            <person name="Cohen L."/>
        </authorList>
    </citation>
    <scope>NUCLEOTIDE SEQUENCE</scope>
    <source>
        <strain evidence="3">NY070348D</strain>
    </source>
</reference>
<protein>
    <submittedName>
        <fullName evidence="3">Uncharacterized protein</fullName>
    </submittedName>
</protein>
<evidence type="ECO:0000256" key="2">
    <source>
        <dbReference type="SAM" id="MobiDB-lite"/>
    </source>
</evidence>
<feature type="compositionally biased region" description="Basic and acidic residues" evidence="2">
    <location>
        <begin position="130"/>
        <end position="144"/>
    </location>
</feature>
<feature type="coiled-coil region" evidence="1">
    <location>
        <begin position="68"/>
        <end position="102"/>
    </location>
</feature>
<keyword evidence="1" id="KW-0175">Coiled coil</keyword>
<evidence type="ECO:0000313" key="3">
    <source>
        <dbReference type="EMBL" id="CAD9704330.1"/>
    </source>
</evidence>
<proteinExistence type="predicted"/>
<accession>A0A7S2SME7</accession>
<organism evidence="3">
    <name type="scientific">Mucochytrium quahogii</name>
    <dbReference type="NCBI Taxonomy" id="96639"/>
    <lineage>
        <taxon>Eukaryota</taxon>
        <taxon>Sar</taxon>
        <taxon>Stramenopiles</taxon>
        <taxon>Bigyra</taxon>
        <taxon>Labyrinthulomycetes</taxon>
        <taxon>Thraustochytrida</taxon>
        <taxon>Thraustochytriidae</taxon>
        <taxon>Mucochytrium</taxon>
    </lineage>
</organism>
<gene>
    <name evidence="3" type="ORF">QSP1433_LOCUS15690</name>
</gene>